<evidence type="ECO:0000313" key="2">
    <source>
        <dbReference type="Proteomes" id="UP000004913"/>
    </source>
</evidence>
<gene>
    <name evidence="1" type="ORF">HMPREF9455_03086</name>
</gene>
<dbReference type="OrthoDB" id="1100379at2"/>
<name>F5J169_9BACT</name>
<organism evidence="1 2">
    <name type="scientific">Dysgonomonas gadei ATCC BAA-286</name>
    <dbReference type="NCBI Taxonomy" id="742766"/>
    <lineage>
        <taxon>Bacteria</taxon>
        <taxon>Pseudomonadati</taxon>
        <taxon>Bacteroidota</taxon>
        <taxon>Bacteroidia</taxon>
        <taxon>Bacteroidales</taxon>
        <taxon>Dysgonomonadaceae</taxon>
        <taxon>Dysgonomonas</taxon>
    </lineage>
</organism>
<reference evidence="1 2" key="1">
    <citation type="submission" date="2011-04" db="EMBL/GenBank/DDBJ databases">
        <title>The Genome Sequence of Dysgonomonas gadei ATCC BAA-286.</title>
        <authorList>
            <consortium name="The Broad Institute Genome Sequencing Platform"/>
            <person name="Earl A."/>
            <person name="Ward D."/>
            <person name="Feldgarden M."/>
            <person name="Gevers D."/>
            <person name="Pudlo N."/>
            <person name="Martens E."/>
            <person name="Allen-Vercoe E."/>
            <person name="Young S.K."/>
            <person name="Zeng Q."/>
            <person name="Gargeya S."/>
            <person name="Fitzgerald M."/>
            <person name="Haas B."/>
            <person name="Abouelleil A."/>
            <person name="Alvarado L."/>
            <person name="Arachchi H.M."/>
            <person name="Berlin A."/>
            <person name="Brown A."/>
            <person name="Chapman S.B."/>
            <person name="Chen Z."/>
            <person name="Dunbar C."/>
            <person name="Freedman E."/>
            <person name="Gearin G."/>
            <person name="Gellesch M."/>
            <person name="Goldberg J."/>
            <person name="Griggs A."/>
            <person name="Gujja S."/>
            <person name="Heiman D."/>
            <person name="Howarth C."/>
            <person name="Larson L."/>
            <person name="Lui A."/>
            <person name="MacDonald P.J.P."/>
            <person name="Mehta T."/>
            <person name="Montmayeur A."/>
            <person name="Murphy C."/>
            <person name="Neiman D."/>
            <person name="Pearson M."/>
            <person name="Priest M."/>
            <person name="Roberts A."/>
            <person name="Saif S."/>
            <person name="Shea T."/>
            <person name="Shenoy N."/>
            <person name="Sisk P."/>
            <person name="Stolte C."/>
            <person name="Sykes S."/>
            <person name="Yandava C."/>
            <person name="Wortman J."/>
            <person name="Nusbaum C."/>
            <person name="Birren B."/>
        </authorList>
    </citation>
    <scope>NUCLEOTIDE SEQUENCE [LARGE SCALE GENOMIC DNA]</scope>
    <source>
        <strain evidence="1 2">ATCC BAA-286</strain>
    </source>
</reference>
<dbReference type="AlphaFoldDB" id="F5J169"/>
<dbReference type="Proteomes" id="UP000004913">
    <property type="component" value="Unassembled WGS sequence"/>
</dbReference>
<protein>
    <submittedName>
        <fullName evidence="1">Uncharacterized protein</fullName>
    </submittedName>
</protein>
<sequence length="210" mass="24181">MLEHLHRLPIEVVQGFLESKDAKASGIKPALAEYILQINDAYNLSRKYRNVSECARQLRIQHPELKTLPAAKSRVYDAIEFFNADCTVTAPAWNSYYADVMKNLADVNLTAQDLKEARRCFERAREYDLAASANRIDPRLIQFKHQLVSPDVHLPRMGITQIGVLRAWEEAKAIIRNTKNVSQSEMKRLETEVGRELDTLKYTDYEEVED</sequence>
<proteinExistence type="predicted"/>
<keyword evidence="2" id="KW-1185">Reference proteome</keyword>
<dbReference type="STRING" id="742766.HMPREF9455_03086"/>
<dbReference type="EMBL" id="ADLV01000036">
    <property type="protein sequence ID" value="EGK00443.1"/>
    <property type="molecule type" value="Genomic_DNA"/>
</dbReference>
<dbReference type="RefSeq" id="WP_006800619.1">
    <property type="nucleotide sequence ID" value="NZ_GL891987.1"/>
</dbReference>
<evidence type="ECO:0000313" key="1">
    <source>
        <dbReference type="EMBL" id="EGK00443.1"/>
    </source>
</evidence>
<comment type="caution">
    <text evidence="1">The sequence shown here is derived from an EMBL/GenBank/DDBJ whole genome shotgun (WGS) entry which is preliminary data.</text>
</comment>
<accession>F5J169</accession>
<dbReference type="HOGENOM" id="CLU_1308507_0_0_10"/>